<evidence type="ECO:0000256" key="1">
    <source>
        <dbReference type="ARBA" id="ARBA00022617"/>
    </source>
</evidence>
<dbReference type="Gene3D" id="1.10.760.10">
    <property type="entry name" value="Cytochrome c-like domain"/>
    <property type="match status" value="1"/>
</dbReference>
<feature type="domain" description="Cytochrome c" evidence="5">
    <location>
        <begin position="50"/>
        <end position="136"/>
    </location>
</feature>
<dbReference type="PROSITE" id="PS51007">
    <property type="entry name" value="CYTC"/>
    <property type="match status" value="1"/>
</dbReference>
<keyword evidence="3 4" id="KW-0408">Iron</keyword>
<dbReference type="RefSeq" id="WP_386737125.1">
    <property type="nucleotide sequence ID" value="NZ_JBHRXI010000025.1"/>
</dbReference>
<dbReference type="Proteomes" id="UP001595629">
    <property type="component" value="Unassembled WGS sequence"/>
</dbReference>
<evidence type="ECO:0000256" key="4">
    <source>
        <dbReference type="PROSITE-ProRule" id="PRU00433"/>
    </source>
</evidence>
<keyword evidence="2 4" id="KW-0479">Metal-binding</keyword>
<evidence type="ECO:0000256" key="3">
    <source>
        <dbReference type="ARBA" id="ARBA00023004"/>
    </source>
</evidence>
<evidence type="ECO:0000313" key="7">
    <source>
        <dbReference type="Proteomes" id="UP001595629"/>
    </source>
</evidence>
<dbReference type="EMBL" id="JBHRXI010000025">
    <property type="protein sequence ID" value="MFC3615842.1"/>
    <property type="molecule type" value="Genomic_DNA"/>
</dbReference>
<organism evidence="6 7">
    <name type="scientific">Lutimaribacter marinistellae</name>
    <dbReference type="NCBI Taxonomy" id="1820329"/>
    <lineage>
        <taxon>Bacteria</taxon>
        <taxon>Pseudomonadati</taxon>
        <taxon>Pseudomonadota</taxon>
        <taxon>Alphaproteobacteria</taxon>
        <taxon>Rhodobacterales</taxon>
        <taxon>Roseobacteraceae</taxon>
        <taxon>Lutimaribacter</taxon>
    </lineage>
</organism>
<accession>A0ABV7TLM1</accession>
<proteinExistence type="predicted"/>
<gene>
    <name evidence="6" type="ORF">ACFORG_18990</name>
</gene>
<evidence type="ECO:0000259" key="5">
    <source>
        <dbReference type="PROSITE" id="PS51007"/>
    </source>
</evidence>
<dbReference type="Pfam" id="PF00034">
    <property type="entry name" value="Cytochrom_C"/>
    <property type="match status" value="1"/>
</dbReference>
<sequence length="142" mass="15075">MKPPLMIGLALAAGAAVAWVLMSTQREVAQPQDTEGAAMVEVTLPGSWSEGAGIGQSIFEAKCSSCHGMNAVGKEGYGPPLVHKIYEPSHHADESLQRAVALGVRAHHWGFGDMAPVDGLTRGDVAMVIRYIRDLQRANGIE</sequence>
<dbReference type="InterPro" id="IPR036909">
    <property type="entry name" value="Cyt_c-like_dom_sf"/>
</dbReference>
<comment type="caution">
    <text evidence="6">The sequence shown here is derived from an EMBL/GenBank/DDBJ whole genome shotgun (WGS) entry which is preliminary data.</text>
</comment>
<keyword evidence="7" id="KW-1185">Reference proteome</keyword>
<reference evidence="7" key="1">
    <citation type="journal article" date="2019" name="Int. J. Syst. Evol. Microbiol.">
        <title>The Global Catalogue of Microorganisms (GCM) 10K type strain sequencing project: providing services to taxonomists for standard genome sequencing and annotation.</title>
        <authorList>
            <consortium name="The Broad Institute Genomics Platform"/>
            <consortium name="The Broad Institute Genome Sequencing Center for Infectious Disease"/>
            <person name="Wu L."/>
            <person name="Ma J."/>
        </authorList>
    </citation>
    <scope>NUCLEOTIDE SEQUENCE [LARGE SCALE GENOMIC DNA]</scope>
    <source>
        <strain evidence="7">KCTC 42911</strain>
    </source>
</reference>
<keyword evidence="1 4" id="KW-0349">Heme</keyword>
<dbReference type="SUPFAM" id="SSF46626">
    <property type="entry name" value="Cytochrome c"/>
    <property type="match status" value="1"/>
</dbReference>
<evidence type="ECO:0000256" key="2">
    <source>
        <dbReference type="ARBA" id="ARBA00022723"/>
    </source>
</evidence>
<evidence type="ECO:0000313" key="6">
    <source>
        <dbReference type="EMBL" id="MFC3615842.1"/>
    </source>
</evidence>
<name>A0ABV7TLM1_9RHOB</name>
<dbReference type="InterPro" id="IPR009056">
    <property type="entry name" value="Cyt_c-like_dom"/>
</dbReference>
<protein>
    <submittedName>
        <fullName evidence="6">C-type cytochrome</fullName>
    </submittedName>
</protein>